<evidence type="ECO:0000313" key="1">
    <source>
        <dbReference type="EMBL" id="CAG7836441.1"/>
    </source>
</evidence>
<keyword evidence="2" id="KW-1185">Reference proteome</keyword>
<protein>
    <submittedName>
        <fullName evidence="1">Uncharacterized protein</fullName>
    </submittedName>
</protein>
<reference evidence="1" key="1">
    <citation type="submission" date="2021-06" db="EMBL/GenBank/DDBJ databases">
        <authorList>
            <person name="Hodson N. C."/>
            <person name="Mongue J. A."/>
            <person name="Jaron S. K."/>
        </authorList>
    </citation>
    <scope>NUCLEOTIDE SEQUENCE</scope>
</reference>
<gene>
    <name evidence="1" type="ORF">AFUS01_LOCUS45683</name>
</gene>
<proteinExistence type="predicted"/>
<comment type="caution">
    <text evidence="1">The sequence shown here is derived from an EMBL/GenBank/DDBJ whole genome shotgun (WGS) entry which is preliminary data.</text>
</comment>
<dbReference type="EMBL" id="CAJVCH010571029">
    <property type="protein sequence ID" value="CAG7836441.1"/>
    <property type="molecule type" value="Genomic_DNA"/>
</dbReference>
<sequence>VQYLSSLLKLYLQICCSC</sequence>
<dbReference type="Proteomes" id="UP000708208">
    <property type="component" value="Unassembled WGS sequence"/>
</dbReference>
<accession>A0A8J2LRL3</accession>
<name>A0A8J2LRL3_9HEXA</name>
<organism evidence="1 2">
    <name type="scientific">Allacma fusca</name>
    <dbReference type="NCBI Taxonomy" id="39272"/>
    <lineage>
        <taxon>Eukaryota</taxon>
        <taxon>Metazoa</taxon>
        <taxon>Ecdysozoa</taxon>
        <taxon>Arthropoda</taxon>
        <taxon>Hexapoda</taxon>
        <taxon>Collembola</taxon>
        <taxon>Symphypleona</taxon>
        <taxon>Sminthuridae</taxon>
        <taxon>Allacma</taxon>
    </lineage>
</organism>
<dbReference type="AlphaFoldDB" id="A0A8J2LRL3"/>
<evidence type="ECO:0000313" key="2">
    <source>
        <dbReference type="Proteomes" id="UP000708208"/>
    </source>
</evidence>
<feature type="non-terminal residue" evidence="1">
    <location>
        <position position="1"/>
    </location>
</feature>